<dbReference type="OrthoDB" id="9803456at2"/>
<evidence type="ECO:0000256" key="2">
    <source>
        <dbReference type="ARBA" id="ARBA00022475"/>
    </source>
</evidence>
<dbReference type="PANTHER" id="PTHR30606:SF10">
    <property type="entry name" value="PHOSPHATIDYLINOSITOL MANNOSIDE ACYLTRANSFERASE"/>
    <property type="match status" value="1"/>
</dbReference>
<evidence type="ECO:0008006" key="9">
    <source>
        <dbReference type="Google" id="ProtNLM"/>
    </source>
</evidence>
<dbReference type="RefSeq" id="WP_078485905.1">
    <property type="nucleotide sequence ID" value="NZ_MPRJ01000009.1"/>
</dbReference>
<reference evidence="7 8" key="1">
    <citation type="submission" date="2016-11" db="EMBL/GenBank/DDBJ databases">
        <title>Mixed transmission modes and dynamic genome evolution in an obligate animal-bacterial symbiosis.</title>
        <authorList>
            <person name="Russell S.L."/>
            <person name="Corbett-Detig R.B."/>
            <person name="Cavanaugh C.M."/>
        </authorList>
    </citation>
    <scope>NUCLEOTIDE SEQUENCE [LARGE SCALE GENOMIC DNA]</scope>
    <source>
        <strain evidence="7">Se-Cadez</strain>
    </source>
</reference>
<evidence type="ECO:0000256" key="1">
    <source>
        <dbReference type="ARBA" id="ARBA00004533"/>
    </source>
</evidence>
<dbReference type="AlphaFoldDB" id="A0A1T2KXE2"/>
<comment type="subcellular location">
    <subcellularLocation>
        <location evidence="1">Cell inner membrane</location>
    </subcellularLocation>
</comment>
<comment type="caution">
    <text evidence="7">The sequence shown here is derived from an EMBL/GenBank/DDBJ whole genome shotgun (WGS) entry which is preliminary data.</text>
</comment>
<dbReference type="GO" id="GO:0016746">
    <property type="term" value="F:acyltransferase activity"/>
    <property type="evidence" value="ECO:0007669"/>
    <property type="project" value="UniProtKB-KW"/>
</dbReference>
<evidence type="ECO:0000256" key="4">
    <source>
        <dbReference type="ARBA" id="ARBA00022679"/>
    </source>
</evidence>
<dbReference type="PIRSF" id="PIRSF026649">
    <property type="entry name" value="MsbB"/>
    <property type="match status" value="1"/>
</dbReference>
<dbReference type="PANTHER" id="PTHR30606">
    <property type="entry name" value="LIPID A BIOSYNTHESIS LAUROYL ACYLTRANSFERASE"/>
    <property type="match status" value="1"/>
</dbReference>
<dbReference type="CDD" id="cd07984">
    <property type="entry name" value="LPLAT_LABLAT-like"/>
    <property type="match status" value="1"/>
</dbReference>
<gene>
    <name evidence="7" type="ORF">BOW51_02255</name>
</gene>
<dbReference type="Pfam" id="PF03279">
    <property type="entry name" value="Lip_A_acyltrans"/>
    <property type="match status" value="1"/>
</dbReference>
<keyword evidence="8" id="KW-1185">Reference proteome</keyword>
<evidence type="ECO:0000256" key="5">
    <source>
        <dbReference type="ARBA" id="ARBA00023136"/>
    </source>
</evidence>
<keyword evidence="4" id="KW-0808">Transferase</keyword>
<keyword evidence="2" id="KW-1003">Cell membrane</keyword>
<dbReference type="GO" id="GO:0009247">
    <property type="term" value="P:glycolipid biosynthetic process"/>
    <property type="evidence" value="ECO:0007669"/>
    <property type="project" value="UniProtKB-ARBA"/>
</dbReference>
<dbReference type="Proteomes" id="UP000190896">
    <property type="component" value="Unassembled WGS sequence"/>
</dbReference>
<keyword evidence="5" id="KW-0472">Membrane</keyword>
<keyword evidence="6" id="KW-0012">Acyltransferase</keyword>
<dbReference type="GO" id="GO:0005886">
    <property type="term" value="C:plasma membrane"/>
    <property type="evidence" value="ECO:0007669"/>
    <property type="project" value="UniProtKB-SubCell"/>
</dbReference>
<sequence>MRDKLIIYTLELLAKLPLSVAQMIGGLMGWVSYLFSNEQKKAAQINIALCLPELTDGERRLLLRQSLVENARTLVEMPAMWSGDPARWIEKIELAEGSQAILDEALAQQKGLIVAGPHLGNWELGPHYLSTFIQNTALYKPPKLHAVESMMTQGRSSSGSELVPTTTKGVKALYSALSRHEAILVFCDQEPSVTGKQGGVEAPFFGNLASTMVLINRLARKSGAPVLFWFAERLPWGRGFRMHWLPAPEGMVDDDPLVAATALNKGLEQCICRNLSQYLWSYKRFRTQHGRPSRLYARSSR</sequence>
<name>A0A1T2KXE2_9GAMM</name>
<evidence type="ECO:0000313" key="8">
    <source>
        <dbReference type="Proteomes" id="UP000190896"/>
    </source>
</evidence>
<evidence type="ECO:0000256" key="6">
    <source>
        <dbReference type="ARBA" id="ARBA00023315"/>
    </source>
</evidence>
<proteinExistence type="predicted"/>
<keyword evidence="3" id="KW-0997">Cell inner membrane</keyword>
<evidence type="ECO:0000313" key="7">
    <source>
        <dbReference type="EMBL" id="OOZ37492.1"/>
    </source>
</evidence>
<evidence type="ECO:0000256" key="3">
    <source>
        <dbReference type="ARBA" id="ARBA00022519"/>
    </source>
</evidence>
<dbReference type="EMBL" id="MPRJ01000009">
    <property type="protein sequence ID" value="OOZ37492.1"/>
    <property type="molecule type" value="Genomic_DNA"/>
</dbReference>
<dbReference type="InterPro" id="IPR004960">
    <property type="entry name" value="LipA_acyltrans"/>
</dbReference>
<organism evidence="7 8">
    <name type="scientific">Solemya velesiana gill symbiont</name>
    <dbReference type="NCBI Taxonomy" id="1918948"/>
    <lineage>
        <taxon>Bacteria</taxon>
        <taxon>Pseudomonadati</taxon>
        <taxon>Pseudomonadota</taxon>
        <taxon>Gammaproteobacteria</taxon>
        <taxon>sulfur-oxidizing symbionts</taxon>
    </lineage>
</organism>
<protein>
    <recommendedName>
        <fullName evidence="9">Lipid A biosynthesis acyltransferase</fullName>
    </recommendedName>
</protein>
<accession>A0A1T2KXE2</accession>